<dbReference type="OrthoDB" id="9763453at2"/>
<keyword evidence="5" id="KW-0663">Pyridoxal phosphate</keyword>
<dbReference type="EMBL" id="RJLR01000006">
    <property type="protein sequence ID" value="RNM09402.1"/>
    <property type="molecule type" value="Genomic_DNA"/>
</dbReference>
<dbReference type="Gene3D" id="3.90.1150.10">
    <property type="entry name" value="Aspartate Aminotransferase, domain 1"/>
    <property type="match status" value="1"/>
</dbReference>
<reference evidence="10 11" key="1">
    <citation type="submission" date="2018-11" db="EMBL/GenBank/DDBJ databases">
        <title>Characterization of surface water Dickeya isolates.</title>
        <authorList>
            <person name="Van Gijsegem F."/>
            <person name="Pedron J."/>
        </authorList>
    </citation>
    <scope>NUCLEOTIDE SEQUENCE [LARGE SCALE GENOMIC DNA]</scope>
    <source>
        <strain evidence="8 11">FVG1-MFV-O17</strain>
        <strain evidence="9 10">FVG10-MFV-A16</strain>
    </source>
</reference>
<evidence type="ECO:0000256" key="3">
    <source>
        <dbReference type="ARBA" id="ARBA00022576"/>
    </source>
</evidence>
<evidence type="ECO:0000256" key="5">
    <source>
        <dbReference type="ARBA" id="ARBA00022898"/>
    </source>
</evidence>
<dbReference type="Gene3D" id="3.40.640.10">
    <property type="entry name" value="Type I PLP-dependent aspartate aminotransferase-like (Major domain)"/>
    <property type="match status" value="1"/>
</dbReference>
<dbReference type="AlphaFoldDB" id="A0A3N0GB55"/>
<keyword evidence="4 6" id="KW-0808">Transferase</keyword>
<evidence type="ECO:0000313" key="11">
    <source>
        <dbReference type="Proteomes" id="UP000276061"/>
    </source>
</evidence>
<proteinExistence type="inferred from homology"/>
<protein>
    <recommendedName>
        <fullName evidence="6">Aminotransferase</fullName>
        <ecNumber evidence="6">2.6.1.-</ecNumber>
    </recommendedName>
</protein>
<evidence type="ECO:0000313" key="10">
    <source>
        <dbReference type="Proteomes" id="UP000271870"/>
    </source>
</evidence>
<dbReference type="Proteomes" id="UP000271870">
    <property type="component" value="Unassembled WGS sequence"/>
</dbReference>
<dbReference type="CDD" id="cd00609">
    <property type="entry name" value="AAT_like"/>
    <property type="match status" value="1"/>
</dbReference>
<evidence type="ECO:0000313" key="8">
    <source>
        <dbReference type="EMBL" id="RNM09402.1"/>
    </source>
</evidence>
<gene>
    <name evidence="8" type="ORF">EF878_02525</name>
    <name evidence="9" type="ORF">EFS38_04165</name>
</gene>
<evidence type="ECO:0000256" key="1">
    <source>
        <dbReference type="ARBA" id="ARBA00001933"/>
    </source>
</evidence>
<evidence type="ECO:0000259" key="7">
    <source>
        <dbReference type="Pfam" id="PF00155"/>
    </source>
</evidence>
<dbReference type="PANTHER" id="PTHR46383">
    <property type="entry name" value="ASPARTATE AMINOTRANSFERASE"/>
    <property type="match status" value="1"/>
</dbReference>
<evidence type="ECO:0000256" key="6">
    <source>
        <dbReference type="RuleBase" id="RU000481"/>
    </source>
</evidence>
<dbReference type="InterPro" id="IPR004838">
    <property type="entry name" value="NHTrfase_class1_PyrdxlP-BS"/>
</dbReference>
<accession>A0A3N0GB55</accession>
<evidence type="ECO:0000256" key="4">
    <source>
        <dbReference type="ARBA" id="ARBA00022679"/>
    </source>
</evidence>
<name>A0A3N0GB55_9GAMM</name>
<sequence length="408" mass="43966">MTDSTLLSYRLKRIKPSPSIAANELVGKLRSEGKDIINFTIGEPDFDTPQHIIEAAVTAMRQGETHYTPASGTVALRKAIAQKLQRDNHLTYGLDEIVCGSGGKHIIFHAFAATLNAQDEVIIHAPYWVSYPDLAVLNDAFPVVIEGDSVNQFKLTPEALSKAITPSTKWVVLNYPNNPSGAVYSADELRELAVVLRQHPHVLIMLDEIYEHFVYGEHQHISMAAVAPDLRERILIVNGASKGYAMTGWRLGFGAGPAWLIAAMAKLLSQTTTCPASVSQAAAVAAFAGDQQPVKAMLEIYKARRDVIVSALSEIPGIRFAPPAGAFYLYVDVSGLLGKVTASGKVLGSDDDVVEYLLTDGGVATVGGRAYGMSPFLRISFASSLDAINEGCRRIRAAIDKLNASPMC</sequence>
<evidence type="ECO:0000313" key="9">
    <source>
        <dbReference type="EMBL" id="RNM27148.1"/>
    </source>
</evidence>
<dbReference type="Pfam" id="PF00155">
    <property type="entry name" value="Aminotran_1_2"/>
    <property type="match status" value="1"/>
</dbReference>
<comment type="similarity">
    <text evidence="2 6">Belongs to the class-I pyridoxal-phosphate-dependent aminotransferase family.</text>
</comment>
<dbReference type="Proteomes" id="UP000276061">
    <property type="component" value="Unassembled WGS sequence"/>
</dbReference>
<dbReference type="InterPro" id="IPR050596">
    <property type="entry name" value="AspAT/PAT-like"/>
</dbReference>
<dbReference type="GO" id="GO:0008483">
    <property type="term" value="F:transaminase activity"/>
    <property type="evidence" value="ECO:0007669"/>
    <property type="project" value="UniProtKB-KW"/>
</dbReference>
<organism evidence="8 11">
    <name type="scientific">Dickeya undicola</name>
    <dbReference type="NCBI Taxonomy" id="1577887"/>
    <lineage>
        <taxon>Bacteria</taxon>
        <taxon>Pseudomonadati</taxon>
        <taxon>Pseudomonadota</taxon>
        <taxon>Gammaproteobacteria</taxon>
        <taxon>Enterobacterales</taxon>
        <taxon>Pectobacteriaceae</taxon>
        <taxon>Dickeya</taxon>
    </lineage>
</organism>
<dbReference type="InterPro" id="IPR015424">
    <property type="entry name" value="PyrdxlP-dep_Trfase"/>
</dbReference>
<dbReference type="InterPro" id="IPR015422">
    <property type="entry name" value="PyrdxlP-dep_Trfase_small"/>
</dbReference>
<feature type="domain" description="Aminotransferase class I/classII large" evidence="7">
    <location>
        <begin position="34"/>
        <end position="395"/>
    </location>
</feature>
<dbReference type="PANTHER" id="PTHR46383:SF1">
    <property type="entry name" value="ASPARTATE AMINOTRANSFERASE"/>
    <property type="match status" value="1"/>
</dbReference>
<keyword evidence="10" id="KW-1185">Reference proteome</keyword>
<comment type="cofactor">
    <cofactor evidence="1 6">
        <name>pyridoxal 5'-phosphate</name>
        <dbReference type="ChEBI" id="CHEBI:597326"/>
    </cofactor>
</comment>
<evidence type="ECO:0000256" key="2">
    <source>
        <dbReference type="ARBA" id="ARBA00007441"/>
    </source>
</evidence>
<dbReference type="EC" id="2.6.1.-" evidence="6"/>
<dbReference type="InterPro" id="IPR004839">
    <property type="entry name" value="Aminotransferase_I/II_large"/>
</dbReference>
<comment type="caution">
    <text evidence="8">The sequence shown here is derived from an EMBL/GenBank/DDBJ whole genome shotgun (WGS) entry which is preliminary data.</text>
</comment>
<dbReference type="GO" id="GO:0006520">
    <property type="term" value="P:amino acid metabolic process"/>
    <property type="evidence" value="ECO:0007669"/>
    <property type="project" value="InterPro"/>
</dbReference>
<dbReference type="PROSITE" id="PS00105">
    <property type="entry name" value="AA_TRANSFER_CLASS_1"/>
    <property type="match status" value="1"/>
</dbReference>
<dbReference type="SUPFAM" id="SSF53383">
    <property type="entry name" value="PLP-dependent transferases"/>
    <property type="match status" value="1"/>
</dbReference>
<dbReference type="EMBL" id="RJLS01000002">
    <property type="protein sequence ID" value="RNM27148.1"/>
    <property type="molecule type" value="Genomic_DNA"/>
</dbReference>
<keyword evidence="3 6" id="KW-0032">Aminotransferase</keyword>
<dbReference type="InterPro" id="IPR015421">
    <property type="entry name" value="PyrdxlP-dep_Trfase_major"/>
</dbReference>
<dbReference type="GO" id="GO:0030170">
    <property type="term" value="F:pyridoxal phosphate binding"/>
    <property type="evidence" value="ECO:0007669"/>
    <property type="project" value="InterPro"/>
</dbReference>
<dbReference type="FunFam" id="3.40.640.10:FF:000033">
    <property type="entry name" value="Aspartate aminotransferase"/>
    <property type="match status" value="1"/>
</dbReference>